<reference evidence="2 3" key="1">
    <citation type="journal article" date="2018" name="MBio">
        <title>Comparative Genomics Reveals the Core Gene Toolbox for the Fungus-Insect Symbiosis.</title>
        <authorList>
            <person name="Wang Y."/>
            <person name="Stata M."/>
            <person name="Wang W."/>
            <person name="Stajich J.E."/>
            <person name="White M.M."/>
            <person name="Moncalvo J.M."/>
        </authorList>
    </citation>
    <scope>NUCLEOTIDE SEQUENCE [LARGE SCALE GENOMIC DNA]</scope>
    <source>
        <strain evidence="2 3">AUS-126-30</strain>
    </source>
</reference>
<dbReference type="Proteomes" id="UP000245591">
    <property type="component" value="Unassembled WGS sequence"/>
</dbReference>
<name>A0A2U1JB56_SMIAN</name>
<evidence type="ECO:0000256" key="1">
    <source>
        <dbReference type="SAM" id="MobiDB-lite"/>
    </source>
</evidence>
<feature type="region of interest" description="Disordered" evidence="1">
    <location>
        <begin position="2500"/>
        <end position="2521"/>
    </location>
</feature>
<organism evidence="2 3">
    <name type="scientific">Smittium angustum</name>
    <dbReference type="NCBI Taxonomy" id="133377"/>
    <lineage>
        <taxon>Eukaryota</taxon>
        <taxon>Fungi</taxon>
        <taxon>Fungi incertae sedis</taxon>
        <taxon>Zoopagomycota</taxon>
        <taxon>Kickxellomycotina</taxon>
        <taxon>Harpellomycetes</taxon>
        <taxon>Harpellales</taxon>
        <taxon>Legeriomycetaceae</taxon>
        <taxon>Smittium</taxon>
    </lineage>
</organism>
<feature type="compositionally biased region" description="Polar residues" evidence="1">
    <location>
        <begin position="706"/>
        <end position="716"/>
    </location>
</feature>
<feature type="region of interest" description="Disordered" evidence="1">
    <location>
        <begin position="700"/>
        <end position="754"/>
    </location>
</feature>
<keyword evidence="3" id="KW-1185">Reference proteome</keyword>
<protein>
    <submittedName>
        <fullName evidence="2">Uncharacterized protein</fullName>
    </submittedName>
</protein>
<dbReference type="EMBL" id="MBFU01000093">
    <property type="protein sequence ID" value="PWA02239.1"/>
    <property type="molecule type" value="Genomic_DNA"/>
</dbReference>
<accession>A0A2U1JB56</accession>
<sequence>MDPSLTNSVQLESCWNEVSWICASESTNNTKNNQTIIDKISQCYSFAIQNNFPSLYISSTNIPNSNVGKSKGLKTVAVSKEFQLWTFFPKNVDNSLKEKICSSFSFKERSFGFLNWDNACAPVLKPKNININHNIDSIIDSHDLYEYSKPMQIFRFAFLNLINENLRSKNVTRLGTNKWLFSNSSNNLFSNNDVDSLKISNTLSEHQNQVNLDKLKSNENKLIPISFNLVPTPSGPILFINSNRNQTYYPIKKHFDISTFCKKCPMNVSLAPLDIPGKLISISGVESSQLKKSHGFHSHTPSYSTILNSWNSMFNLNIDPTQFAEPSDLSAVATVLIYGSGNPILYPIDLVYTTNKSQCNCKKNIFNFGFKDSNMENNLETTFIKKGNTNFEKTTTMKEEPHSSKNRQPSEYLSENLFSISECVAKIKNDVVKVSKSVENSLNSSLNELTTEIISTTIKNDSQKIDPSTSEGKLFSELIGTDSQSFLDIKPNPNYLNESEMNFNSLRNTNLTMNAGIKRDHSTFNENNLSEPNVHKDTLEKIKSEYKEPDPIKNTIGSPVNIPIIEHQPSVSSSISSDGGRIPMSGNKIDSFSYMDIDFKMGMDPLVSDLGIRLGENNFRDNELLGYNEFDMQINDSDFKFFDNPSMSGFSAFNSQKQSKLPVSSTNTITENNVNHPTLMTSSTINKVLGIGISEIPSNIPIPPSTLYTSTSNTKVSENKNDDSKNPSSNISIKQEPSTVEKSDDLNTQKSNGDITEIFSNEDILEDNLFDDFFTTNFEVEEKVDDSAGDSLYVEPENSFKVHRSPELKNEPVKSEYTKPDDIISMEPNKIKDESFSNEVSITTNENLQTKQSDQLQIDENDFDLFCDFFDIAQQSSPQNVQQSETGVKSKSNQNLDFVQELQPLQEITSEVKINTENVDSIFDSVAEPSDYENKVPELSEQEKHSNPNDNIELKSTLNMETPNHEQQNDPDQTINSIKENKVSLSANSKLEKNISALVPDEYSELVFLKKSVPSFEPKSSNSDSLTPTQSSPINSIHKTNIHWQSWKSQILHFSESNDENSCFDYKNNDTMSDNSYSNPNDKKYWLKRLSSERNNNLLENFPVPKLYSVDTSTTLDKSQSKSLNSKNSQDITETNGFFESKDSSKTHYWKDSVKDSPFYEFIAESEQEESDKNLHTNRISISPYVWMKRMAHRKNALHRRMLYGGLYLLGDKKKNNYYHWMLNQVAKSIYDKDYKPNSAVLDEMRNKIIHKSKPSKKHIGKLNLSPNFIPSYSQNISSQVASSQTLLDEPNFPTNSKPEYSSESKTNQNPFKDSLNVEHIFKDSVQIPSFLFSESCASIGYLIEPLNYIADDYSSVETYQNKEHMEIVFGTNTNSNFEPIKTRFDSGKMNNNDISVFSTEKYTSLFDDKATQYTQGQSRNHKATFLDHDILLDNQSLLYMIDFLSKWPSLEFSNLYSNLLFIELPKPIESHFEFQNVLVSILDAFTDTNLVSTPNKKMDRINISPLVSSPNVSLNKPEKIGSDNPEHYWAASIYSSKKISKCLSSLLNLSQLAKLESAIDINNCNKFNRALKPHQIVVGLSSVKTQQTRQFQTEPETEALVYSELVFNKDYFDYERDEVLLHDYISAMMERNKLLLYPPINNNILSYFLKLSNENPETMPAPIQIPRSQTIYNLNHSNLDQIPNFGGNKSLKDSESCVLCNGEFFKSHYLNRVCVDEKIVGNNLEKISASIQDNENCQNALDTFNLNTKKLNEKFDMAFDYSNTSDSIYFDSAYFNHNRENILSIDSSSLNWWSSLPLSPAGGQKSVLYCGISSATVSTRLSLYLDNVSSLYSSLLFGHHKPLNISSLYPLYEAMVNMDFSKNNCLVCKNSENIPTNSNSKNLELEASFSGTSFDMKPTFLNLGNGIGNGNSSTDFNCEQDRHNESQSSFSVATTTVISSYKQAEVVGKILGGLLADVACGVYYNSSKTDSYYCSLLAKHKLYPYQELAKQMMSYLLTGDVVNISTESLLVYISSSVISDSLPNKLLAIAFFAKSLETSYKNCWNQTELSNYVPILKLAFEVVNDTIPLQHQPTQSTNNDTNMTQMIKYEPEINFLNIYTNNYGFQCPASSMCWRVYSKLPSILTNNFARKFVFSKKLNIDLTHSELFDSDINPDGQHSIEWKYPPFYISSPPIFPFTFYLGSNPPLHLLNSGYHLSQRNSPNHLGNVSTLDSKPDIDLPSPILSRVPSRKLLMSLSSIILSPGVNDISFASISKTTSSSNNSVDDSDNIELCTKFISETQLLTMNSNLQIAHYSNKMTEKLSENGRAQSTTPKSSSSSPQPNEFVDKDDAKLEEIANSIKSSFSSLLSNSISGFLSNSCDKSCMPSFTNSKTIHVAYNVFTIKSKSNNELRQYAVVCWCSESADYVDHAIFENISVDSKTLKQNTGMEELSKINMELILARCLDYQNQLHKTVCGNNFPIRLAISRIGGMSTLEIFKWKSIISDVCNLIKISNSIHTKPQSSKLNNSTNESPDSNHPSLLPQDYNQNCKCYIPAFSEILLLGTHIESPEAEIFYRRGTGTQLVNPNNLELVLPFGNPSNYQDDLVKPVQSNSHYQSVFNFPFPVNLAKFSIGDFEESLIGEDHGNMIGNGSGIKIKDRSGFTRQVSLCFGYLFHISSNLERKLEDRSIGFTKVRQIDSNYGIANMSGKQGGTVNDLKRPVKTGSPVLGKNVDLNTYKKLKTIKSNQNISCLSGNVKTGISTNSRNSMNHQQTFGIHSKMVMVEMYGILASKQRCDGHSKTLRVDSKTIKGFTNEENNKESPNNQNFSGSDPFLHGEYLKALLNQYHALSEISSLKDIITASNSINLKTIMKNSLLSKININKFENPLETNARNPSLSLPLPISIVHRISVSIVLLLQEL</sequence>
<feature type="compositionally biased region" description="Basic and acidic residues" evidence="1">
    <location>
        <begin position="932"/>
        <end position="947"/>
    </location>
</feature>
<feature type="region of interest" description="Disordered" evidence="1">
    <location>
        <begin position="927"/>
        <end position="954"/>
    </location>
</feature>
<evidence type="ECO:0000313" key="2">
    <source>
        <dbReference type="EMBL" id="PWA02239.1"/>
    </source>
</evidence>
<feature type="compositionally biased region" description="Low complexity" evidence="1">
    <location>
        <begin position="2310"/>
        <end position="2323"/>
    </location>
</feature>
<comment type="caution">
    <text evidence="2">The sequence shown here is derived from an EMBL/GenBank/DDBJ whole genome shotgun (WGS) entry which is preliminary data.</text>
</comment>
<feature type="region of interest" description="Disordered" evidence="1">
    <location>
        <begin position="2301"/>
        <end position="2327"/>
    </location>
</feature>
<evidence type="ECO:0000313" key="3">
    <source>
        <dbReference type="Proteomes" id="UP000245591"/>
    </source>
</evidence>
<feature type="compositionally biased region" description="Polar residues" evidence="1">
    <location>
        <begin position="1018"/>
        <end position="1034"/>
    </location>
</feature>
<gene>
    <name evidence="2" type="ORF">BB558_001631</name>
</gene>
<proteinExistence type="predicted"/>
<feature type="region of interest" description="Disordered" evidence="1">
    <location>
        <begin position="1015"/>
        <end position="1034"/>
    </location>
</feature>
<feature type="region of interest" description="Disordered" evidence="1">
    <location>
        <begin position="1284"/>
        <end position="1310"/>
    </location>
</feature>